<dbReference type="RefSeq" id="WP_128249908.1">
    <property type="nucleotide sequence ID" value="NZ_CP034951.1"/>
</dbReference>
<dbReference type="PANTHER" id="PTHR47199">
    <property type="entry name" value="PHOTOSYSTEM II STABILITY/ASSEMBLY FACTOR HCF136, CHLOROPLASTIC"/>
    <property type="match status" value="1"/>
</dbReference>
<proteinExistence type="predicted"/>
<dbReference type="OrthoDB" id="9813892at2"/>
<evidence type="ECO:0000313" key="1">
    <source>
        <dbReference type="EMBL" id="QAA81520.1"/>
    </source>
</evidence>
<dbReference type="AlphaFoldDB" id="A0A410G2N8"/>
<dbReference type="PROSITE" id="PS51257">
    <property type="entry name" value="PROKAR_LIPOPROTEIN"/>
    <property type="match status" value="1"/>
</dbReference>
<dbReference type="KEGG" id="aev:EI546_07185"/>
<organism evidence="1 2">
    <name type="scientific">Aequorivita ciconiae</name>
    <dbReference type="NCBI Taxonomy" id="2494375"/>
    <lineage>
        <taxon>Bacteria</taxon>
        <taxon>Pseudomonadati</taxon>
        <taxon>Bacteroidota</taxon>
        <taxon>Flavobacteriia</taxon>
        <taxon>Flavobacteriales</taxon>
        <taxon>Flavobacteriaceae</taxon>
        <taxon>Aequorivita</taxon>
    </lineage>
</organism>
<protein>
    <submittedName>
        <fullName evidence="1">Oxidoreductase</fullName>
    </submittedName>
</protein>
<dbReference type="InterPro" id="IPR015943">
    <property type="entry name" value="WD40/YVTN_repeat-like_dom_sf"/>
</dbReference>
<dbReference type="SUPFAM" id="SSF110296">
    <property type="entry name" value="Oligoxyloglucan reducing end-specific cellobiohydrolase"/>
    <property type="match status" value="1"/>
</dbReference>
<gene>
    <name evidence="1" type="ORF">EI546_07185</name>
</gene>
<dbReference type="EMBL" id="CP034951">
    <property type="protein sequence ID" value="QAA81520.1"/>
    <property type="molecule type" value="Genomic_DNA"/>
</dbReference>
<name>A0A410G2N8_9FLAO</name>
<keyword evidence="2" id="KW-1185">Reference proteome</keyword>
<evidence type="ECO:0000313" key="2">
    <source>
        <dbReference type="Proteomes" id="UP000285517"/>
    </source>
</evidence>
<dbReference type="Proteomes" id="UP000285517">
    <property type="component" value="Chromosome"/>
</dbReference>
<sequence>MRIPIGKLTVFYLILIAFASCKKKTEFQIDSVQITPVFVDSLNIRALAPLDENRVWFAANNGKVGLIDGDIPKLAVIKYSDSLLHFRSIATTKEAVFVLSIASPAVLYKIGFNGTEATNIEEVYKESGPEVFYDSMKFWNEKEGIAIGDPIGGCMLVIITRDGGNTWEKIPCENLPKVEKGEAAFAASNSNIAIYKDNAWVVTGGKNSRVMHSGDKGKTWEIYDTPIVSGKAMTGIFTVDFWDAQNGIILGGDWEDKNSNVKNKAITTNGGKSWNLIADGEEPGYQSSVKYMPFTQGQGVVSVGPNGIFFSGSGGKHWRKLSDEGFFAIEFVNDSLAFASGNKKISKLIFQKEEK</sequence>
<reference evidence="1 2" key="1">
    <citation type="submission" date="2019-01" db="EMBL/GenBank/DDBJ databases">
        <title>Complete genome sequencing of Aequorivita sp. H23M31.</title>
        <authorList>
            <person name="Bae J.-W."/>
        </authorList>
    </citation>
    <scope>NUCLEOTIDE SEQUENCE [LARGE SCALE GENOMIC DNA]</scope>
    <source>
        <strain evidence="1 2">H23M31</strain>
    </source>
</reference>
<dbReference type="PANTHER" id="PTHR47199:SF2">
    <property type="entry name" value="PHOTOSYSTEM II STABILITY_ASSEMBLY FACTOR HCF136, CHLOROPLASTIC"/>
    <property type="match status" value="1"/>
</dbReference>
<dbReference type="CDD" id="cd15482">
    <property type="entry name" value="Sialidase_non-viral"/>
    <property type="match status" value="1"/>
</dbReference>
<accession>A0A410G2N8</accession>
<dbReference type="Gene3D" id="2.130.10.10">
    <property type="entry name" value="YVTN repeat-like/Quinoprotein amine dehydrogenase"/>
    <property type="match status" value="1"/>
</dbReference>